<keyword evidence="3" id="KW-0813">Transport</keyword>
<dbReference type="AlphaFoldDB" id="A0A814BZM5"/>
<dbReference type="PANTHER" id="PTHR10125:SF31">
    <property type="entry name" value="P2X RECEPTOR E"/>
    <property type="match status" value="1"/>
</dbReference>
<dbReference type="GO" id="GO:0070588">
    <property type="term" value="P:calcium ion transmembrane transport"/>
    <property type="evidence" value="ECO:0007669"/>
    <property type="project" value="TreeGrafter"/>
</dbReference>
<evidence type="ECO:0000256" key="10">
    <source>
        <dbReference type="SAM" id="Phobius"/>
    </source>
</evidence>
<dbReference type="GO" id="GO:0004931">
    <property type="term" value="F:extracellularly ATP-gated monoatomic cation channel activity"/>
    <property type="evidence" value="ECO:0007669"/>
    <property type="project" value="InterPro"/>
</dbReference>
<reference evidence="11" key="1">
    <citation type="submission" date="2021-02" db="EMBL/GenBank/DDBJ databases">
        <authorList>
            <person name="Nowell W R."/>
        </authorList>
    </citation>
    <scope>NUCLEOTIDE SEQUENCE</scope>
</reference>
<keyword evidence="7 10" id="KW-0472">Membrane</keyword>
<comment type="caution">
    <text evidence="11">The sequence shown here is derived from an EMBL/GenBank/DDBJ whole genome shotgun (WGS) entry which is preliminary data.</text>
</comment>
<keyword evidence="13" id="KW-1185">Reference proteome</keyword>
<dbReference type="GO" id="GO:0033198">
    <property type="term" value="P:response to ATP"/>
    <property type="evidence" value="ECO:0007669"/>
    <property type="project" value="InterPro"/>
</dbReference>
<dbReference type="EMBL" id="CAJOBC010002014">
    <property type="protein sequence ID" value="CAF3710908.1"/>
    <property type="molecule type" value="Genomic_DNA"/>
</dbReference>
<proteinExistence type="inferred from homology"/>
<dbReference type="GO" id="GO:0001614">
    <property type="term" value="F:purinergic nucleotide receptor activity"/>
    <property type="evidence" value="ECO:0007669"/>
    <property type="project" value="InterPro"/>
</dbReference>
<evidence type="ECO:0008006" key="14">
    <source>
        <dbReference type="Google" id="ProtNLM"/>
    </source>
</evidence>
<evidence type="ECO:0000256" key="9">
    <source>
        <dbReference type="ARBA" id="ARBA00023303"/>
    </source>
</evidence>
<protein>
    <recommendedName>
        <fullName evidence="14">P2X purinoceptor</fullName>
    </recommendedName>
</protein>
<name>A0A814BZM5_9BILA</name>
<dbReference type="EMBL" id="CAJNOQ010002014">
    <property type="protein sequence ID" value="CAF0933255.1"/>
    <property type="molecule type" value="Genomic_DNA"/>
</dbReference>
<feature type="transmembrane region" description="Helical" evidence="10">
    <location>
        <begin position="358"/>
        <end position="379"/>
    </location>
</feature>
<evidence type="ECO:0000256" key="6">
    <source>
        <dbReference type="ARBA" id="ARBA00023065"/>
    </source>
</evidence>
<organism evidence="11 13">
    <name type="scientific">Didymodactylos carnosus</name>
    <dbReference type="NCBI Taxonomy" id="1234261"/>
    <lineage>
        <taxon>Eukaryota</taxon>
        <taxon>Metazoa</taxon>
        <taxon>Spiralia</taxon>
        <taxon>Gnathifera</taxon>
        <taxon>Rotifera</taxon>
        <taxon>Eurotatoria</taxon>
        <taxon>Bdelloidea</taxon>
        <taxon>Philodinida</taxon>
        <taxon>Philodinidae</taxon>
        <taxon>Didymodactylos</taxon>
    </lineage>
</organism>
<evidence type="ECO:0000256" key="5">
    <source>
        <dbReference type="ARBA" id="ARBA00022989"/>
    </source>
</evidence>
<dbReference type="Pfam" id="PF00864">
    <property type="entry name" value="P2X_receptor"/>
    <property type="match status" value="1"/>
</dbReference>
<dbReference type="Proteomes" id="UP000681722">
    <property type="component" value="Unassembled WGS sequence"/>
</dbReference>
<keyword evidence="5 10" id="KW-1133">Transmembrane helix</keyword>
<keyword evidence="4 10" id="KW-0812">Transmembrane</keyword>
<evidence type="ECO:0000313" key="12">
    <source>
        <dbReference type="EMBL" id="CAF3710908.1"/>
    </source>
</evidence>
<dbReference type="InterPro" id="IPR001429">
    <property type="entry name" value="P2X_purnocptor"/>
</dbReference>
<evidence type="ECO:0000256" key="2">
    <source>
        <dbReference type="ARBA" id="ARBA00009848"/>
    </source>
</evidence>
<evidence type="ECO:0000313" key="11">
    <source>
        <dbReference type="EMBL" id="CAF0933255.1"/>
    </source>
</evidence>
<accession>A0A814BZM5</accession>
<comment type="subcellular location">
    <subcellularLocation>
        <location evidence="1">Endomembrane system</location>
    </subcellularLocation>
</comment>
<evidence type="ECO:0000256" key="1">
    <source>
        <dbReference type="ARBA" id="ARBA00004308"/>
    </source>
</evidence>
<dbReference type="Gene3D" id="1.10.287.940">
    <property type="entry name" value="atp-gated p2x4 ion channel"/>
    <property type="match status" value="1"/>
</dbReference>
<dbReference type="Proteomes" id="UP000663829">
    <property type="component" value="Unassembled WGS sequence"/>
</dbReference>
<keyword evidence="9" id="KW-0407">Ion channel</keyword>
<dbReference type="GO" id="GO:0098794">
    <property type="term" value="C:postsynapse"/>
    <property type="evidence" value="ECO:0007669"/>
    <property type="project" value="GOC"/>
</dbReference>
<keyword evidence="8" id="KW-1071">Ligand-gated ion channel</keyword>
<dbReference type="PRINTS" id="PR01307">
    <property type="entry name" value="P2XRECEPTOR"/>
</dbReference>
<comment type="similarity">
    <text evidence="2">Belongs to the P2X receptor family.</text>
</comment>
<evidence type="ECO:0000256" key="3">
    <source>
        <dbReference type="ARBA" id="ARBA00022448"/>
    </source>
</evidence>
<dbReference type="InterPro" id="IPR027309">
    <property type="entry name" value="P2X_extracellular_dom_sf"/>
</dbReference>
<gene>
    <name evidence="11" type="ORF">GPM918_LOCUS10301</name>
    <name evidence="12" type="ORF">SRO942_LOCUS10302</name>
</gene>
<sequence>MATYFHSIKRFFTIERIHHGIQGFLTEYETPKIVTIHSITFAIMLRVMQILLLLYGVIYLLIFKHGYQKQDSSIISSITLKVKGIGYIKTALNQTSVIDGADYIIPPSENNAIFVMTNFIRTDQKRALCEESHDVQESICINDETCKKFSKNLLPNANGRWTGKCLIKEQNLNDTITNQTGRCEIEGWCPVEDDRIPPQLVNEALNFTLFVKNFVEFPTFKIIRKNIVDNMKPCIYERTKDDKCPIFRLRDIIETVEPNLEEREQMLRLGGVIRIKLEWDCNFDYDAKRCIPKYSFGRLDARFTEKSFSVGFNFRFASHWKRSQRQYRTLTKAFGLRLIISVSGQAGKFDFITLTLNIGSLMGIFGLATFICDIVMLHFCKKASVYRQYVFQKVHLNTLKNSSTMETNCSHLSRNNYNNKSITLVDDDIISIQRSRAGTITELSNSRPLIVDNTRQQQKKSISMDTIIP</sequence>
<evidence type="ECO:0000313" key="13">
    <source>
        <dbReference type="Proteomes" id="UP000663829"/>
    </source>
</evidence>
<dbReference type="GO" id="GO:0012505">
    <property type="term" value="C:endomembrane system"/>
    <property type="evidence" value="ECO:0007669"/>
    <property type="project" value="UniProtKB-SubCell"/>
</dbReference>
<dbReference type="InterPro" id="IPR059116">
    <property type="entry name" value="P2X_receptor"/>
</dbReference>
<evidence type="ECO:0000256" key="7">
    <source>
        <dbReference type="ARBA" id="ARBA00023136"/>
    </source>
</evidence>
<dbReference type="GO" id="GO:0005886">
    <property type="term" value="C:plasma membrane"/>
    <property type="evidence" value="ECO:0007669"/>
    <property type="project" value="InterPro"/>
</dbReference>
<dbReference type="OrthoDB" id="494673at2759"/>
<keyword evidence="6" id="KW-0406">Ion transport</keyword>
<evidence type="ECO:0000256" key="4">
    <source>
        <dbReference type="ARBA" id="ARBA00022692"/>
    </source>
</evidence>
<feature type="transmembrane region" description="Helical" evidence="10">
    <location>
        <begin position="39"/>
        <end position="62"/>
    </location>
</feature>
<evidence type="ECO:0000256" key="8">
    <source>
        <dbReference type="ARBA" id="ARBA00023286"/>
    </source>
</evidence>
<dbReference type="NCBIfam" id="TIGR00863">
    <property type="entry name" value="P2X"/>
    <property type="match status" value="1"/>
</dbReference>
<dbReference type="Gene3D" id="2.60.490.10">
    <property type="entry name" value="atp-gated p2x4 ion channel domain"/>
    <property type="match status" value="1"/>
</dbReference>
<dbReference type="PANTHER" id="PTHR10125">
    <property type="entry name" value="P2X PURINOCEPTOR"/>
    <property type="match status" value="1"/>
</dbReference>